<dbReference type="EMBL" id="FNOY01000005">
    <property type="protein sequence ID" value="SDX65538.1"/>
    <property type="molecule type" value="Genomic_DNA"/>
</dbReference>
<evidence type="ECO:0000313" key="3">
    <source>
        <dbReference type="EMBL" id="SDX65538.1"/>
    </source>
</evidence>
<dbReference type="Proteomes" id="UP000198640">
    <property type="component" value="Unassembled WGS sequence"/>
</dbReference>
<gene>
    <name evidence="3" type="ORF">SAMN05421881_100528</name>
</gene>
<evidence type="ECO:0000313" key="4">
    <source>
        <dbReference type="Proteomes" id="UP000198640"/>
    </source>
</evidence>
<dbReference type="PANTHER" id="PTHR38339">
    <property type="entry name" value="TRANSGLUTAMINASE DOMAIN PROTEIN"/>
    <property type="match status" value="1"/>
</dbReference>
<dbReference type="Pfam" id="PF01841">
    <property type="entry name" value="Transglut_core"/>
    <property type="match status" value="1"/>
</dbReference>
<dbReference type="InterPro" id="IPR002931">
    <property type="entry name" value="Transglutaminase-like"/>
</dbReference>
<evidence type="ECO:0000256" key="1">
    <source>
        <dbReference type="SAM" id="SignalP"/>
    </source>
</evidence>
<dbReference type="STRING" id="44576.SAMN05421881_100528"/>
<dbReference type="OrthoDB" id="9804872at2"/>
<feature type="chain" id="PRO_5011507522" evidence="1">
    <location>
        <begin position="30"/>
        <end position="369"/>
    </location>
</feature>
<reference evidence="3 4" key="1">
    <citation type="submission" date="2016-10" db="EMBL/GenBank/DDBJ databases">
        <authorList>
            <person name="de Groot N.N."/>
        </authorList>
    </citation>
    <scope>NUCLEOTIDE SEQUENCE [LARGE SCALE GENOMIC DNA]</scope>
    <source>
        <strain evidence="3 4">Nm1</strain>
    </source>
</reference>
<dbReference type="PANTHER" id="PTHR38339:SF1">
    <property type="entry name" value="TRANSGLUTAMINASE-LIKE DOMAIN-CONTAINING PROTEIN"/>
    <property type="match status" value="1"/>
</dbReference>
<keyword evidence="4" id="KW-1185">Reference proteome</keyword>
<dbReference type="Gene3D" id="3.10.620.30">
    <property type="match status" value="1"/>
</dbReference>
<organism evidence="3 4">
    <name type="scientific">Nitrosomonas halophila</name>
    <dbReference type="NCBI Taxonomy" id="44576"/>
    <lineage>
        <taxon>Bacteria</taxon>
        <taxon>Pseudomonadati</taxon>
        <taxon>Pseudomonadota</taxon>
        <taxon>Betaproteobacteria</taxon>
        <taxon>Nitrosomonadales</taxon>
        <taxon>Nitrosomonadaceae</taxon>
        <taxon>Nitrosomonas</taxon>
    </lineage>
</organism>
<name>A0A1H3DHD5_9PROT</name>
<feature type="domain" description="Transglutaminase-like" evidence="2">
    <location>
        <begin position="205"/>
        <end position="278"/>
    </location>
</feature>
<evidence type="ECO:0000259" key="2">
    <source>
        <dbReference type="SMART" id="SM00460"/>
    </source>
</evidence>
<keyword evidence="1" id="KW-0732">Signal</keyword>
<accession>A0A1H3DHD5</accession>
<feature type="signal peptide" evidence="1">
    <location>
        <begin position="1"/>
        <end position="29"/>
    </location>
</feature>
<dbReference type="SUPFAM" id="SSF54001">
    <property type="entry name" value="Cysteine proteinases"/>
    <property type="match status" value="1"/>
</dbReference>
<dbReference type="SMART" id="SM00460">
    <property type="entry name" value="TGc"/>
    <property type="match status" value="1"/>
</dbReference>
<proteinExistence type="predicted"/>
<dbReference type="AlphaFoldDB" id="A0A1H3DHD5"/>
<dbReference type="RefSeq" id="WP_090411663.1">
    <property type="nucleotide sequence ID" value="NZ_FNOY01000005.1"/>
</dbReference>
<protein>
    <submittedName>
        <fullName evidence="3">Transglutaminase-like superfamily protein</fullName>
    </submittedName>
</protein>
<dbReference type="InterPro" id="IPR038765">
    <property type="entry name" value="Papain-like_cys_pep_sf"/>
</dbReference>
<sequence>MKRRDFFKLIGTGAAGAVLYPSISSSVFAQSSAPAKWRSYRLSYEVVLPSAGKVARLWLPLPDTNDTDYQFTQGSNWNGSTTAGGFSVVPDTRFPMFHATWQGSGERSMKVSSIIKTADRSIDLQHYRAPASAAIPQAVKQYLKPSKQIPIDGIVKKTALAIAQQAGAKTPLQQARAIYDWVIDNATFDNNRRGQGWGDVQNMLAKDDLNGKCVDIHALFVGLARASGIPARQKYGIRINDSVLNKHLGKFGDVSRAQHCRAEFYLAGFGWVPVDPADVNEVMALDMLPRNHELIAQLREKLFGSWEMNWVAFNDSENVGLGKTSAAGRLPFFLYPHAEIDGRQQDSLEPETFSYKITSAALVGTGAKL</sequence>